<keyword evidence="2" id="KW-1185">Reference proteome</keyword>
<protein>
    <submittedName>
        <fullName evidence="1">Uncharacterized protein</fullName>
    </submittedName>
</protein>
<gene>
    <name evidence="1" type="ORF">DICVIV_13176</name>
</gene>
<dbReference type="Proteomes" id="UP000053766">
    <property type="component" value="Unassembled WGS sequence"/>
</dbReference>
<reference evidence="1 2" key="1">
    <citation type="submission" date="2013-11" db="EMBL/GenBank/DDBJ databases">
        <title>Draft genome of the bovine lungworm Dictyocaulus viviparus.</title>
        <authorList>
            <person name="Mitreva M."/>
        </authorList>
    </citation>
    <scope>NUCLEOTIDE SEQUENCE [LARGE SCALE GENOMIC DNA]</scope>
    <source>
        <strain evidence="1 2">HannoverDv2000</strain>
    </source>
</reference>
<accession>A0A0D8X8I8</accession>
<dbReference type="OrthoDB" id="5890101at2759"/>
<dbReference type="EMBL" id="KN716991">
    <property type="protein sequence ID" value="KJH40858.1"/>
    <property type="molecule type" value="Genomic_DNA"/>
</dbReference>
<dbReference type="AlphaFoldDB" id="A0A0D8X8I8"/>
<reference evidence="2" key="2">
    <citation type="journal article" date="2016" name="Sci. Rep.">
        <title>Dictyocaulus viviparus genome, variome and transcriptome elucidate lungworm biology and support future intervention.</title>
        <authorList>
            <person name="McNulty S.N."/>
            <person name="Strube C."/>
            <person name="Rosa B.A."/>
            <person name="Martin J.C."/>
            <person name="Tyagi R."/>
            <person name="Choi Y.J."/>
            <person name="Wang Q."/>
            <person name="Hallsworth Pepin K."/>
            <person name="Zhang X."/>
            <person name="Ozersky P."/>
            <person name="Wilson R.K."/>
            <person name="Sternberg P.W."/>
            <person name="Gasser R.B."/>
            <person name="Mitreva M."/>
        </authorList>
    </citation>
    <scope>NUCLEOTIDE SEQUENCE [LARGE SCALE GENOMIC DNA]</scope>
    <source>
        <strain evidence="2">HannoverDv2000</strain>
    </source>
</reference>
<evidence type="ECO:0000313" key="1">
    <source>
        <dbReference type="EMBL" id="KJH40858.1"/>
    </source>
</evidence>
<proteinExistence type="predicted"/>
<sequence length="176" mass="20547">MVYWDDNKWRRIFDRVKYFLARGRINQHSLPSMKNMEDFLKITTSTLFLGFCCNLPSVLACGTDPFRTEKTLKFTVSNFNVPVEMAYSTEDTVRVQAPSIRRRKEDVEMFVDSLVKEAVTAVFEEEGRNYFLLPAVVTAILDQITVKIQYDPILCNKALVDQPLNTNLQRELLFWF</sequence>
<organism evidence="1 2">
    <name type="scientific">Dictyocaulus viviparus</name>
    <name type="common">Bovine lungworm</name>
    <dbReference type="NCBI Taxonomy" id="29172"/>
    <lineage>
        <taxon>Eukaryota</taxon>
        <taxon>Metazoa</taxon>
        <taxon>Ecdysozoa</taxon>
        <taxon>Nematoda</taxon>
        <taxon>Chromadorea</taxon>
        <taxon>Rhabditida</taxon>
        <taxon>Rhabditina</taxon>
        <taxon>Rhabditomorpha</taxon>
        <taxon>Strongyloidea</taxon>
        <taxon>Metastrongylidae</taxon>
        <taxon>Dictyocaulus</taxon>
    </lineage>
</organism>
<name>A0A0D8X8I8_DICVI</name>
<evidence type="ECO:0000313" key="2">
    <source>
        <dbReference type="Proteomes" id="UP000053766"/>
    </source>
</evidence>